<dbReference type="RefSeq" id="WP_059057635.1">
    <property type="nucleotide sequence ID" value="NZ_CEML01000001.1"/>
</dbReference>
<proteinExistence type="predicted"/>
<evidence type="ECO:0000313" key="2">
    <source>
        <dbReference type="Proteomes" id="UP000066737"/>
    </source>
</evidence>
<name>A0A0U5AHS2_9EURY</name>
<protein>
    <submittedName>
        <fullName evidence="1">Probable secreted glycoprotein</fullName>
    </submittedName>
</protein>
<dbReference type="AlphaFoldDB" id="A0A0U5AHS2"/>
<evidence type="ECO:0000313" key="1">
    <source>
        <dbReference type="EMBL" id="CQH60711.1"/>
    </source>
</evidence>
<keyword evidence="2" id="KW-1185">Reference proteome</keyword>
<dbReference type="GeneID" id="26659892"/>
<accession>A0A0U5AHS2</accession>
<dbReference type="Proteomes" id="UP000066737">
    <property type="component" value="Chromosome I"/>
</dbReference>
<sequence>MRRTLVAVALAALVATAGCAAFGGGDTDTDAVPTDDVVEPSDPAANATGVNQSIRLSVGDSVAGSEWTSLSVEYPRENFTVESAQHENVSLGVDTDGDGELDEQFNETHISGVNNNAYSFTVELDTGYTLASGDVVVVEYPAVNNPAEPGNYTVSVTLNDEQTTNATVIVE</sequence>
<dbReference type="STRING" id="1407499.HHUB_3279"/>
<dbReference type="PROSITE" id="PS51257">
    <property type="entry name" value="PROKAR_LIPOPROTEIN"/>
    <property type="match status" value="1"/>
</dbReference>
<dbReference type="EMBL" id="LN831302">
    <property type="protein sequence ID" value="CQH60711.1"/>
    <property type="molecule type" value="Genomic_DNA"/>
</dbReference>
<dbReference type="KEGG" id="hhb:Hhub_3279"/>
<organism evidence="1 2">
    <name type="scientific">Halobacterium hubeiense</name>
    <dbReference type="NCBI Taxonomy" id="1407499"/>
    <lineage>
        <taxon>Archaea</taxon>
        <taxon>Methanobacteriati</taxon>
        <taxon>Methanobacteriota</taxon>
        <taxon>Stenosarchaea group</taxon>
        <taxon>Halobacteria</taxon>
        <taxon>Halobacteriales</taxon>
        <taxon>Halobacteriaceae</taxon>
        <taxon>Halobacterium</taxon>
    </lineage>
</organism>
<reference evidence="2" key="1">
    <citation type="journal article" date="2016" name="Environ. Microbiol.">
        <title>The complete genome of a viable archaeum isolated from 123-million-year-old rock salt.</title>
        <authorList>
            <person name="Jaakkola S.T."/>
            <person name="Pfeiffer F."/>
            <person name="Ravantti J.J."/>
            <person name="Guo Q."/>
            <person name="Liu Y."/>
            <person name="Chen X."/>
            <person name="Ma H."/>
            <person name="Yang C."/>
            <person name="Oksanen H.M."/>
            <person name="Bamford D.H."/>
        </authorList>
    </citation>
    <scope>NUCLEOTIDE SEQUENCE</scope>
    <source>
        <strain evidence="2">JI20-1</strain>
    </source>
</reference>
<dbReference type="OrthoDB" id="253087at2157"/>
<gene>
    <name evidence="1" type="ORF">HHUB_3279</name>
</gene>